<sequence>MLLSLILPVYNVEAYLGRCIESCLNQDLPKSEYEIIVVIDGSPDNSIDVAKRYQEKNKNIKIVTRENGGLSAARNTGLQEASGDYVWFIDSDDAITENSLKGIYEEMTRHSLEVLWLKWHNMNEFQERVPLYDCTLCKEDYSVQNGLDFMCSVMGIYYFAWSFVFKRDFLNQNGFLFKEGLFYEDTEFAYHVLPLVKRIKLYHKDCYTYSIRQGSIAQTISSKKIDDLLSIVNTAKTMDAKYPGLICFRRSASNILVTVLNQSLAIGYKKGIKQVKYILKSFLHHDLSVVGSGPNRLLIKCYNHGGFALMKALSCGFCYIKKVRNYYRNVRLSAIRGGQKLTLVPSYLYDKLLAFFYKGAMKYCGKHVYIRPSSSDFKGLCNLSVGDYTSIPKGSVFYCTEAPLIIGKKVIFGPHPTIITGDHRIDVIGKYIMDSNDKLPENDAAVVIEDDVWTGANVTILKGVTIGRGSVVAAGAVVTKSCPPYSIIAGVPAKVLKMRFTPTEIVEHEKLLR</sequence>
<dbReference type="PANTHER" id="PTHR22916:SF51">
    <property type="entry name" value="GLYCOSYLTRANSFERASE EPSH-RELATED"/>
    <property type="match status" value="1"/>
</dbReference>
<dbReference type="Gene3D" id="2.160.10.10">
    <property type="entry name" value="Hexapeptide repeat proteins"/>
    <property type="match status" value="1"/>
</dbReference>
<evidence type="ECO:0000259" key="3">
    <source>
        <dbReference type="Pfam" id="PF00535"/>
    </source>
</evidence>
<dbReference type="Pfam" id="PF00535">
    <property type="entry name" value="Glycos_transf_2"/>
    <property type="match status" value="1"/>
</dbReference>
<dbReference type="Gene3D" id="3.90.550.10">
    <property type="entry name" value="Spore Coat Polysaccharide Biosynthesis Protein SpsA, Chain A"/>
    <property type="match status" value="1"/>
</dbReference>
<protein>
    <submittedName>
        <fullName evidence="4">Glycosyltransferase</fullName>
        <ecNumber evidence="4">2.4.-.-</ecNumber>
    </submittedName>
</protein>
<dbReference type="PANTHER" id="PTHR22916">
    <property type="entry name" value="GLYCOSYLTRANSFERASE"/>
    <property type="match status" value="1"/>
</dbReference>
<dbReference type="RefSeq" id="WP_349226580.1">
    <property type="nucleotide sequence ID" value="NZ_JBBNFG020000029.1"/>
</dbReference>
<accession>A0ABV1G0Y2</accession>
<name>A0ABV1G0Y2_9BACT</name>
<dbReference type="Proteomes" id="UP001465717">
    <property type="component" value="Unassembled WGS sequence"/>
</dbReference>
<dbReference type="InterPro" id="IPR001173">
    <property type="entry name" value="Glyco_trans_2-like"/>
</dbReference>
<reference evidence="4 5" key="1">
    <citation type="submission" date="2024-04" db="EMBL/GenBank/DDBJ databases">
        <title>Human intestinal bacterial collection.</title>
        <authorList>
            <person name="Pauvert C."/>
            <person name="Hitch T.C.A."/>
            <person name="Clavel T."/>
        </authorList>
    </citation>
    <scope>NUCLEOTIDE SEQUENCE [LARGE SCALE GENOMIC DNA]</scope>
    <source>
        <strain evidence="4 5">CLA-AA-H174</strain>
    </source>
</reference>
<dbReference type="CDD" id="cd03349">
    <property type="entry name" value="LbH_XAT"/>
    <property type="match status" value="1"/>
</dbReference>
<proteinExistence type="predicted"/>
<keyword evidence="5" id="KW-1185">Reference proteome</keyword>
<dbReference type="InterPro" id="IPR001451">
    <property type="entry name" value="Hexapep"/>
</dbReference>
<dbReference type="EMBL" id="JBBNGE010000051">
    <property type="protein sequence ID" value="MEQ2509061.1"/>
    <property type="molecule type" value="Genomic_DNA"/>
</dbReference>
<organism evidence="4 5">
    <name type="scientific">Segatella sinensis</name>
    <dbReference type="NCBI Taxonomy" id="3085167"/>
    <lineage>
        <taxon>Bacteria</taxon>
        <taxon>Pseudomonadati</taxon>
        <taxon>Bacteroidota</taxon>
        <taxon>Bacteroidia</taxon>
        <taxon>Bacteroidales</taxon>
        <taxon>Prevotellaceae</taxon>
        <taxon>Segatella</taxon>
    </lineage>
</organism>
<dbReference type="InterPro" id="IPR011004">
    <property type="entry name" value="Trimer_LpxA-like_sf"/>
</dbReference>
<evidence type="ECO:0000313" key="5">
    <source>
        <dbReference type="Proteomes" id="UP001465717"/>
    </source>
</evidence>
<keyword evidence="2 4" id="KW-0808">Transferase</keyword>
<dbReference type="SUPFAM" id="SSF51161">
    <property type="entry name" value="Trimeric LpxA-like enzymes"/>
    <property type="match status" value="1"/>
</dbReference>
<evidence type="ECO:0000256" key="1">
    <source>
        <dbReference type="ARBA" id="ARBA00022676"/>
    </source>
</evidence>
<comment type="caution">
    <text evidence="4">The sequence shown here is derived from an EMBL/GenBank/DDBJ whole genome shotgun (WGS) entry which is preliminary data.</text>
</comment>
<dbReference type="Pfam" id="PF00132">
    <property type="entry name" value="Hexapep"/>
    <property type="match status" value="1"/>
</dbReference>
<gene>
    <name evidence="4" type="ORF">AAAT87_12405</name>
</gene>
<dbReference type="EC" id="2.4.-.-" evidence="4"/>
<evidence type="ECO:0000313" key="4">
    <source>
        <dbReference type="EMBL" id="MEQ2509061.1"/>
    </source>
</evidence>
<keyword evidence="1 4" id="KW-0328">Glycosyltransferase</keyword>
<evidence type="ECO:0000256" key="2">
    <source>
        <dbReference type="ARBA" id="ARBA00022679"/>
    </source>
</evidence>
<dbReference type="SUPFAM" id="SSF53448">
    <property type="entry name" value="Nucleotide-diphospho-sugar transferases"/>
    <property type="match status" value="1"/>
</dbReference>
<dbReference type="GO" id="GO:0016757">
    <property type="term" value="F:glycosyltransferase activity"/>
    <property type="evidence" value="ECO:0007669"/>
    <property type="project" value="UniProtKB-KW"/>
</dbReference>
<feature type="domain" description="Glycosyltransferase 2-like" evidence="3">
    <location>
        <begin position="4"/>
        <end position="123"/>
    </location>
</feature>
<dbReference type="CDD" id="cd00761">
    <property type="entry name" value="Glyco_tranf_GTA_type"/>
    <property type="match status" value="1"/>
</dbReference>
<dbReference type="InterPro" id="IPR029044">
    <property type="entry name" value="Nucleotide-diphossugar_trans"/>
</dbReference>